<keyword evidence="6 8" id="KW-0186">Copper</keyword>
<keyword evidence="2" id="KW-0813">Transport</keyword>
<evidence type="ECO:0000256" key="8">
    <source>
        <dbReference type="PIRSR" id="PIRSR602386-1"/>
    </source>
</evidence>
<dbReference type="InterPro" id="IPR002386">
    <property type="entry name" value="Amicyanin/Pseudoazurin"/>
</dbReference>
<evidence type="ECO:0000256" key="3">
    <source>
        <dbReference type="ARBA" id="ARBA00022723"/>
    </source>
</evidence>
<dbReference type="InterPro" id="IPR012745">
    <property type="entry name" value="Pseudoazurin"/>
</dbReference>
<dbReference type="Pfam" id="PF00127">
    <property type="entry name" value="Copper-bind"/>
    <property type="match status" value="1"/>
</dbReference>
<dbReference type="AlphaFoldDB" id="A0A2G1QQE0"/>
<keyword evidence="9" id="KW-0732">Signal</keyword>
<dbReference type="PRINTS" id="PR00155">
    <property type="entry name" value="AMICYANIN"/>
</dbReference>
<dbReference type="NCBIfam" id="TIGR02375">
    <property type="entry name" value="pseudoazurin"/>
    <property type="match status" value="1"/>
</dbReference>
<evidence type="ECO:0000256" key="6">
    <source>
        <dbReference type="ARBA" id="ARBA00023008"/>
    </source>
</evidence>
<evidence type="ECO:0000256" key="2">
    <source>
        <dbReference type="ARBA" id="ARBA00022448"/>
    </source>
</evidence>
<evidence type="ECO:0000256" key="4">
    <source>
        <dbReference type="ARBA" id="ARBA00022764"/>
    </source>
</evidence>
<feature type="binding site" evidence="8">
    <location>
        <position position="107"/>
    </location>
    <ligand>
        <name>Cu cation</name>
        <dbReference type="ChEBI" id="CHEBI:23378"/>
    </ligand>
</feature>
<gene>
    <name evidence="11" type="ORF">CSC94_08440</name>
</gene>
<organism evidence="11 12">
    <name type="scientific">Zhengella mangrovi</name>
    <dbReference type="NCBI Taxonomy" id="1982044"/>
    <lineage>
        <taxon>Bacteria</taxon>
        <taxon>Pseudomonadati</taxon>
        <taxon>Pseudomonadota</taxon>
        <taxon>Alphaproteobacteria</taxon>
        <taxon>Hyphomicrobiales</taxon>
        <taxon>Notoacmeibacteraceae</taxon>
        <taxon>Zhengella</taxon>
    </lineage>
</organism>
<feature type="binding site" evidence="8">
    <location>
        <position position="112"/>
    </location>
    <ligand>
        <name>Cu cation</name>
        <dbReference type="ChEBI" id="CHEBI:23378"/>
    </ligand>
</feature>
<dbReference type="SUPFAM" id="SSF49503">
    <property type="entry name" value="Cupredoxins"/>
    <property type="match status" value="1"/>
</dbReference>
<dbReference type="Proteomes" id="UP000221168">
    <property type="component" value="Unassembled WGS sequence"/>
</dbReference>
<dbReference type="PRINTS" id="PR00156">
    <property type="entry name" value="COPPERBLUE"/>
</dbReference>
<feature type="binding site" evidence="8">
    <location>
        <position position="66"/>
    </location>
    <ligand>
        <name>Cu cation</name>
        <dbReference type="ChEBI" id="CHEBI:23378"/>
    </ligand>
</feature>
<dbReference type="GO" id="GO:0009055">
    <property type="term" value="F:electron transfer activity"/>
    <property type="evidence" value="ECO:0007669"/>
    <property type="project" value="InterPro"/>
</dbReference>
<dbReference type="RefSeq" id="WP_099305842.1">
    <property type="nucleotide sequence ID" value="NZ_PDVP01000003.1"/>
</dbReference>
<accession>A0A2G1QQE0</accession>
<dbReference type="InterPro" id="IPR000923">
    <property type="entry name" value="BlueCu_1"/>
</dbReference>
<keyword evidence="4" id="KW-0574">Periplasm</keyword>
<name>A0A2G1QQE0_9HYPH</name>
<dbReference type="GO" id="GO:0042597">
    <property type="term" value="C:periplasmic space"/>
    <property type="evidence" value="ECO:0007669"/>
    <property type="project" value="UniProtKB-SubCell"/>
</dbReference>
<dbReference type="InterPro" id="IPR008972">
    <property type="entry name" value="Cupredoxin"/>
</dbReference>
<evidence type="ECO:0000259" key="10">
    <source>
        <dbReference type="Pfam" id="PF00127"/>
    </source>
</evidence>
<feature type="chain" id="PRO_5013807204" description="Pseudoazurin" evidence="9">
    <location>
        <begin position="27"/>
        <end position="150"/>
    </location>
</feature>
<keyword evidence="3 8" id="KW-0479">Metal-binding</keyword>
<evidence type="ECO:0000313" key="11">
    <source>
        <dbReference type="EMBL" id="PHP67712.1"/>
    </source>
</evidence>
<dbReference type="InterPro" id="IPR001235">
    <property type="entry name" value="Copper_blue_Plastocyanin"/>
</dbReference>
<keyword evidence="12" id="KW-1185">Reference proteome</keyword>
<keyword evidence="5" id="KW-0249">Electron transport</keyword>
<reference evidence="11 12" key="1">
    <citation type="submission" date="2017-10" db="EMBL/GenBank/DDBJ databases">
        <title>Sedimentibacterium mangrovi gen. nov., sp. nov., a novel member of family Phyllobacteriacea isolated from mangrove sediment.</title>
        <authorList>
            <person name="Liao H."/>
            <person name="Tian Y."/>
        </authorList>
    </citation>
    <scope>NUCLEOTIDE SEQUENCE [LARGE SCALE GENOMIC DNA]</scope>
    <source>
        <strain evidence="11 12">X9-2-2</strain>
    </source>
</reference>
<feature type="signal peptide" evidence="9">
    <location>
        <begin position="1"/>
        <end position="26"/>
    </location>
</feature>
<dbReference type="EMBL" id="PDVP01000003">
    <property type="protein sequence ID" value="PHP67712.1"/>
    <property type="molecule type" value="Genomic_DNA"/>
</dbReference>
<comment type="caution">
    <text evidence="11">The sequence shown here is derived from an EMBL/GenBank/DDBJ whole genome shotgun (WGS) entry which is preliminary data.</text>
</comment>
<dbReference type="Gene3D" id="2.60.40.420">
    <property type="entry name" value="Cupredoxins - blue copper proteins"/>
    <property type="match status" value="1"/>
</dbReference>
<evidence type="ECO:0000256" key="5">
    <source>
        <dbReference type="ARBA" id="ARBA00022982"/>
    </source>
</evidence>
<dbReference type="CDD" id="cd04218">
    <property type="entry name" value="Pseudoazurin"/>
    <property type="match status" value="1"/>
</dbReference>
<protein>
    <recommendedName>
        <fullName evidence="7">Pseudoazurin</fullName>
    </recommendedName>
</protein>
<evidence type="ECO:0000256" key="9">
    <source>
        <dbReference type="SAM" id="SignalP"/>
    </source>
</evidence>
<feature type="binding site" evidence="8">
    <location>
        <position position="104"/>
    </location>
    <ligand>
        <name>Cu cation</name>
        <dbReference type="ChEBI" id="CHEBI:23378"/>
    </ligand>
</feature>
<comment type="cofactor">
    <cofactor evidence="8">
        <name>Cu cation</name>
        <dbReference type="ChEBI" id="CHEBI:23378"/>
    </cofactor>
    <text evidence="8">Binds 1 copper ion per subunit.</text>
</comment>
<evidence type="ECO:0000313" key="12">
    <source>
        <dbReference type="Proteomes" id="UP000221168"/>
    </source>
</evidence>
<dbReference type="GO" id="GO:0005507">
    <property type="term" value="F:copper ion binding"/>
    <property type="evidence" value="ECO:0007669"/>
    <property type="project" value="UniProtKB-UniRule"/>
</dbReference>
<proteinExistence type="predicted"/>
<comment type="subcellular location">
    <subcellularLocation>
        <location evidence="1">Periplasm</location>
    </subcellularLocation>
</comment>
<evidence type="ECO:0000256" key="1">
    <source>
        <dbReference type="ARBA" id="ARBA00004418"/>
    </source>
</evidence>
<evidence type="ECO:0000256" key="7">
    <source>
        <dbReference type="NCBIfam" id="TIGR02375"/>
    </source>
</evidence>
<sequence length="150" mass="15714">MKTTNRIAVALGAVAVAGFLATGAQAGEHEVHMLNKGADGAMVFEPALVRAEPGDTIRFVPTDKGHNAESIKGMIPDGADAFKGKIGKEISVTLDKEGVYGVRCKPHFGLGMVMLVEVGKPVNEDAAKAAKLPKKAKARFDAIFAEIDGQ</sequence>
<dbReference type="OrthoDB" id="7510199at2"/>
<feature type="domain" description="Blue (type 1) copper" evidence="10">
    <location>
        <begin position="32"/>
        <end position="118"/>
    </location>
</feature>